<protein>
    <submittedName>
        <fullName evidence="2">Nuclear transport factor 2 family protein</fullName>
    </submittedName>
</protein>
<dbReference type="InterPro" id="IPR037401">
    <property type="entry name" value="SnoaL-like"/>
</dbReference>
<dbReference type="InterPro" id="IPR032710">
    <property type="entry name" value="NTF2-like_dom_sf"/>
</dbReference>
<dbReference type="RefSeq" id="WP_215373896.1">
    <property type="nucleotide sequence ID" value="NZ_JAGTIS010000005.1"/>
</dbReference>
<dbReference type="Proteomes" id="UP001519667">
    <property type="component" value="Unassembled WGS sequence"/>
</dbReference>
<sequence>MNSETQKATAELDVHELFNKWLKAARAKDVEGVVACYAPDVVAYDAILQLQFKGIQAYAQHWRNCMEMCSGDGVFEPSEPTILADARVAFLHFLCRCGGIEDGVEKSSWMRGTQCLTKRGGQWMIVHEHFSAPFDMESGKALFDAKP</sequence>
<gene>
    <name evidence="2" type="ORF">J7302_11130</name>
</gene>
<evidence type="ECO:0000313" key="3">
    <source>
        <dbReference type="Proteomes" id="UP001519667"/>
    </source>
</evidence>
<organism evidence="2 3">
    <name type="scientific">Metapseudomonas boanensis</name>
    <dbReference type="NCBI Taxonomy" id="2822138"/>
    <lineage>
        <taxon>Bacteria</taxon>
        <taxon>Pseudomonadati</taxon>
        <taxon>Pseudomonadota</taxon>
        <taxon>Gammaproteobacteria</taxon>
        <taxon>Pseudomonadales</taxon>
        <taxon>Pseudomonadaceae</taxon>
        <taxon>Metapseudomonas</taxon>
    </lineage>
</organism>
<keyword evidence="3" id="KW-1185">Reference proteome</keyword>
<feature type="domain" description="SnoaL-like" evidence="1">
    <location>
        <begin position="14"/>
        <end position="134"/>
    </location>
</feature>
<dbReference type="Pfam" id="PF13474">
    <property type="entry name" value="SnoaL_3"/>
    <property type="match status" value="1"/>
</dbReference>
<evidence type="ECO:0000259" key="1">
    <source>
        <dbReference type="Pfam" id="PF13474"/>
    </source>
</evidence>
<reference evidence="2 3" key="1">
    <citation type="submission" date="2021-04" db="EMBL/GenBank/DDBJ databases">
        <title>Pseudomonas boanensis sp. nov., a bacterium isolated from river water used for household purposes in Boane District, Mozambique.</title>
        <authorList>
            <person name="Nicklasson M."/>
            <person name="Martin-Rodriguez A.J."/>
            <person name="Thorell K."/>
            <person name="Neves L."/>
            <person name="Mussagy A."/>
            <person name="Rydberg H.A."/>
            <person name="Hernroth B."/>
            <person name="Svensson-Stadler L."/>
            <person name="Sjoling A."/>
        </authorList>
    </citation>
    <scope>NUCLEOTIDE SEQUENCE [LARGE SCALE GENOMIC DNA]</scope>
    <source>
        <strain evidence="2 3">DB1</strain>
    </source>
</reference>
<name>A0ABS5XG72_9GAMM</name>
<dbReference type="PANTHER" id="PTHR35174">
    <property type="entry name" value="BLL7171 PROTEIN-RELATED"/>
    <property type="match status" value="1"/>
</dbReference>
<accession>A0ABS5XG72</accession>
<evidence type="ECO:0000313" key="2">
    <source>
        <dbReference type="EMBL" id="MBT8766669.1"/>
    </source>
</evidence>
<comment type="caution">
    <text evidence="2">The sequence shown here is derived from an EMBL/GenBank/DDBJ whole genome shotgun (WGS) entry which is preliminary data.</text>
</comment>
<dbReference type="Gene3D" id="3.10.450.50">
    <property type="match status" value="1"/>
</dbReference>
<dbReference type="SUPFAM" id="SSF54427">
    <property type="entry name" value="NTF2-like"/>
    <property type="match status" value="1"/>
</dbReference>
<dbReference type="EMBL" id="JAGTIS010000005">
    <property type="protein sequence ID" value="MBT8766669.1"/>
    <property type="molecule type" value="Genomic_DNA"/>
</dbReference>
<dbReference type="PANTHER" id="PTHR35174:SF3">
    <property type="entry name" value="BLL7171 PROTEIN"/>
    <property type="match status" value="1"/>
</dbReference>
<proteinExistence type="predicted"/>